<reference evidence="2 3" key="2">
    <citation type="submission" date="2018-03" db="EMBL/GenBank/DDBJ databases">
        <authorList>
            <person name="Keele B.F."/>
        </authorList>
    </citation>
    <scope>NUCLEOTIDE SEQUENCE [LARGE SCALE GENOMIC DNA]</scope>
    <source>
        <strain evidence="2 3">CCALA 016</strain>
    </source>
</reference>
<name>A0A2T1M1A9_9CHRO</name>
<dbReference type="PANTHER" id="PTHR24104:SF25">
    <property type="entry name" value="PROTEIN LIN-41"/>
    <property type="match status" value="1"/>
</dbReference>
<dbReference type="SUPFAM" id="SSF63829">
    <property type="entry name" value="Calcium-dependent phosphotriesterase"/>
    <property type="match status" value="1"/>
</dbReference>
<dbReference type="Gene3D" id="2.40.10.500">
    <property type="match status" value="2"/>
</dbReference>
<dbReference type="PANTHER" id="PTHR24104">
    <property type="entry name" value="E3 UBIQUITIN-PROTEIN LIGASE NHLRC1-RELATED"/>
    <property type="match status" value="1"/>
</dbReference>
<dbReference type="EMBL" id="PXOH01000004">
    <property type="protein sequence ID" value="PSF38462.1"/>
    <property type="molecule type" value="Genomic_DNA"/>
</dbReference>
<gene>
    <name evidence="2" type="ORF">C7H19_05615</name>
</gene>
<keyword evidence="1" id="KW-0472">Membrane</keyword>
<comment type="caution">
    <text evidence="2">The sequence shown here is derived from an EMBL/GenBank/DDBJ whole genome shotgun (WGS) entry which is preliminary data.</text>
</comment>
<organism evidence="2 3">
    <name type="scientific">Aphanothece hegewaldii CCALA 016</name>
    <dbReference type="NCBI Taxonomy" id="2107694"/>
    <lineage>
        <taxon>Bacteria</taxon>
        <taxon>Bacillati</taxon>
        <taxon>Cyanobacteriota</taxon>
        <taxon>Cyanophyceae</taxon>
        <taxon>Oscillatoriophycideae</taxon>
        <taxon>Chroococcales</taxon>
        <taxon>Aphanothecaceae</taxon>
        <taxon>Aphanothece</taxon>
    </lineage>
</organism>
<keyword evidence="1" id="KW-0812">Transmembrane</keyword>
<dbReference type="OrthoDB" id="9799230at2"/>
<dbReference type="GO" id="GO:0008270">
    <property type="term" value="F:zinc ion binding"/>
    <property type="evidence" value="ECO:0007669"/>
    <property type="project" value="UniProtKB-KW"/>
</dbReference>
<evidence type="ECO:0000313" key="3">
    <source>
        <dbReference type="Proteomes" id="UP000239001"/>
    </source>
</evidence>
<evidence type="ECO:0000313" key="2">
    <source>
        <dbReference type="EMBL" id="PSF38462.1"/>
    </source>
</evidence>
<keyword evidence="1" id="KW-1133">Transmembrane helix</keyword>
<evidence type="ECO:0000256" key="1">
    <source>
        <dbReference type="SAM" id="Phobius"/>
    </source>
</evidence>
<protein>
    <recommendedName>
        <fullName evidence="4">NHL repeat containing protein</fullName>
    </recommendedName>
</protein>
<reference evidence="2 3" key="1">
    <citation type="submission" date="2018-03" db="EMBL/GenBank/DDBJ databases">
        <title>The ancient ancestry and fast evolution of plastids.</title>
        <authorList>
            <person name="Moore K.R."/>
            <person name="Magnabosco C."/>
            <person name="Momper L."/>
            <person name="Gold D.A."/>
            <person name="Bosak T."/>
            <person name="Fournier G.P."/>
        </authorList>
    </citation>
    <scope>NUCLEOTIDE SEQUENCE [LARGE SCALE GENOMIC DNA]</scope>
    <source>
        <strain evidence="2 3">CCALA 016</strain>
    </source>
</reference>
<dbReference type="AlphaFoldDB" id="A0A2T1M1A9"/>
<dbReference type="Proteomes" id="UP000239001">
    <property type="component" value="Unassembled WGS sequence"/>
</dbReference>
<keyword evidence="3" id="KW-1185">Reference proteome</keyword>
<proteinExistence type="predicted"/>
<dbReference type="Gene3D" id="2.120.10.30">
    <property type="entry name" value="TolB, C-terminal domain"/>
    <property type="match status" value="1"/>
</dbReference>
<evidence type="ECO:0008006" key="4">
    <source>
        <dbReference type="Google" id="ProtNLM"/>
    </source>
</evidence>
<dbReference type="InterPro" id="IPR050952">
    <property type="entry name" value="TRIM-NHL_E3_ligases"/>
</dbReference>
<dbReference type="InterPro" id="IPR011042">
    <property type="entry name" value="6-blade_b-propeller_TolB-like"/>
</dbReference>
<dbReference type="CDD" id="cd05819">
    <property type="entry name" value="NHL"/>
    <property type="match status" value="1"/>
</dbReference>
<sequence>MLNKSTLIWTIIPVNLILNTFPAIALSLTGKVNSGNLTPLGNSTVSLYQAGNSKSQPANLLQSVQADAQGNFFFDYTPTNSSDLLYVVASGGTVGGANNNNTRLAAILGSSTQAPDNVIINELTTVATAWSMSQFLTGNSISGKYPALPVAAATNRNLVDVTTGEAASRLVNTTPSWQKFNTIANILAGCVNQSTSTSCSDLFTSASATNGSQPKDTLQAALNLAQNPLNTSTELFAQSFVNPVYANALPATSPPQAWDIFIQHFGNDPNNSPFDGPGNLAIDKDGNLWITNNFIPGSSNNGEPPLPGNTLIGLTPGGDLLTGAPIQGGGLYGAGFGITIDPDGHIWLGNFGFGNDSILGIVGNGNSVSEFDPNGNPLSPPRTDFSNLREPSGGYTVGDFFGPQGTVSDQKGNIWIASNDPGQGSGRSKVVLYINGDPNNPNNLTIDNGQLNPFDIAIDAAGNAWVTYRGSNSIAKITPQGDSQIITGGGLQEPLGIAIDSLGNIWVVNNNNLAGNSVSVFDAQGKPYPNSPFFLAPSSSNASGPWGISIDGNDNVYVAGFSGEQLFVLCGFRTERCSGGKKTGELLSPANGYQYSDFILRLTGVEVDAAGNVWVMNNFKTDALSLDPGGNSIVQFVGLGSPVQTPSIGPVKPLETVPEPRSWLGFLAIALFGRSPNPTKT</sequence>
<feature type="transmembrane region" description="Helical" evidence="1">
    <location>
        <begin position="7"/>
        <end position="28"/>
    </location>
</feature>
<accession>A0A2T1M1A9</accession>